<evidence type="ECO:0000313" key="3">
    <source>
        <dbReference type="Proteomes" id="UP000266673"/>
    </source>
</evidence>
<dbReference type="Proteomes" id="UP000266673">
    <property type="component" value="Unassembled WGS sequence"/>
</dbReference>
<dbReference type="AlphaFoldDB" id="A0A397TT99"/>
<evidence type="ECO:0000313" key="2">
    <source>
        <dbReference type="EMBL" id="RIB00651.1"/>
    </source>
</evidence>
<comment type="caution">
    <text evidence="2">The sequence shown here is derived from an EMBL/GenBank/DDBJ whole genome shotgun (WGS) entry which is preliminary data.</text>
</comment>
<feature type="region of interest" description="Disordered" evidence="1">
    <location>
        <begin position="48"/>
        <end position="107"/>
    </location>
</feature>
<name>A0A397TT99_9GLOM</name>
<dbReference type="EMBL" id="QKWP01003835">
    <property type="protein sequence ID" value="RIB00651.1"/>
    <property type="molecule type" value="Genomic_DNA"/>
</dbReference>
<proteinExistence type="predicted"/>
<accession>A0A397TT99</accession>
<feature type="compositionally biased region" description="Basic and acidic residues" evidence="1">
    <location>
        <begin position="68"/>
        <end position="83"/>
    </location>
</feature>
<protein>
    <submittedName>
        <fullName evidence="2">Uncharacterized protein</fullName>
    </submittedName>
</protein>
<feature type="compositionally biased region" description="Acidic residues" evidence="1">
    <location>
        <begin position="56"/>
        <end position="67"/>
    </location>
</feature>
<gene>
    <name evidence="2" type="ORF">C2G38_2233534</name>
</gene>
<evidence type="ECO:0000256" key="1">
    <source>
        <dbReference type="SAM" id="MobiDB-lite"/>
    </source>
</evidence>
<organism evidence="2 3">
    <name type="scientific">Gigaspora rosea</name>
    <dbReference type="NCBI Taxonomy" id="44941"/>
    <lineage>
        <taxon>Eukaryota</taxon>
        <taxon>Fungi</taxon>
        <taxon>Fungi incertae sedis</taxon>
        <taxon>Mucoromycota</taxon>
        <taxon>Glomeromycotina</taxon>
        <taxon>Glomeromycetes</taxon>
        <taxon>Diversisporales</taxon>
        <taxon>Gigasporaceae</taxon>
        <taxon>Gigaspora</taxon>
    </lineage>
</organism>
<sequence length="107" mass="11892">MKIIHDRFIFLISLSIIFIGFIASISARPLSFDIGEVSQFENKKRDLIPKVKREAQEDDEGDGGDDGGENKKRDLIPKVKREAQEDDEGDGGDDGGENKKQGSTGRR</sequence>
<reference evidence="2 3" key="1">
    <citation type="submission" date="2018-06" db="EMBL/GenBank/DDBJ databases">
        <title>Comparative genomics reveals the genomic features of Rhizophagus irregularis, R. cerebriforme, R. diaphanum and Gigaspora rosea, and their symbiotic lifestyle signature.</title>
        <authorList>
            <person name="Morin E."/>
            <person name="San Clemente H."/>
            <person name="Chen E.C.H."/>
            <person name="De La Providencia I."/>
            <person name="Hainaut M."/>
            <person name="Kuo A."/>
            <person name="Kohler A."/>
            <person name="Murat C."/>
            <person name="Tang N."/>
            <person name="Roy S."/>
            <person name="Loubradou J."/>
            <person name="Henrissat B."/>
            <person name="Grigoriev I.V."/>
            <person name="Corradi N."/>
            <person name="Roux C."/>
            <person name="Martin F.M."/>
        </authorList>
    </citation>
    <scope>NUCLEOTIDE SEQUENCE [LARGE SCALE GENOMIC DNA]</scope>
    <source>
        <strain evidence="2 3">DAOM 194757</strain>
    </source>
</reference>
<keyword evidence="3" id="KW-1185">Reference proteome</keyword>
<feature type="compositionally biased region" description="Acidic residues" evidence="1">
    <location>
        <begin position="84"/>
        <end position="95"/>
    </location>
</feature>